<dbReference type="InterPro" id="IPR023696">
    <property type="entry name" value="Ureohydrolase_dom_sf"/>
</dbReference>
<dbReference type="PANTHER" id="PTHR10625">
    <property type="entry name" value="HISTONE DEACETYLASE HDAC1-RELATED"/>
    <property type="match status" value="1"/>
</dbReference>
<dbReference type="Pfam" id="PF00850">
    <property type="entry name" value="Hist_deacetyl"/>
    <property type="match status" value="1"/>
</dbReference>
<accession>A0A410H4P9</accession>
<dbReference type="PANTHER" id="PTHR10625:SF10">
    <property type="entry name" value="HISTONE DEACETYLASE HDAC1"/>
    <property type="match status" value="1"/>
</dbReference>
<dbReference type="InterPro" id="IPR037138">
    <property type="entry name" value="His_deacetylse_dom_sf"/>
</dbReference>
<name>A0A410H4P9_9GAMM</name>
<reference evidence="4 5" key="1">
    <citation type="journal article" date="2018" name="Environ. Microbiol.">
        <title>Genomes of ubiquitous marine and hypersaline Hydrogenovibrio, Thiomicrorhabdus and Thiomicrospira spp. encode a diversity of mechanisms to sustain chemolithoautotrophy in heterogeneous environments.</title>
        <authorList>
            <person name="Scott K.M."/>
            <person name="Williams J."/>
            <person name="Porter C.M.B."/>
            <person name="Russel S."/>
            <person name="Harmer T.L."/>
            <person name="Paul J.H."/>
            <person name="Antonen K.M."/>
            <person name="Bridges M.K."/>
            <person name="Camper G.J."/>
            <person name="Campla C.K."/>
            <person name="Casella L.G."/>
            <person name="Chase E."/>
            <person name="Conrad J.W."/>
            <person name="Cruz M.C."/>
            <person name="Dunlap D.S."/>
            <person name="Duran L."/>
            <person name="Fahsbender E.M."/>
            <person name="Goldsmith D.B."/>
            <person name="Keeley R.F."/>
            <person name="Kondoff M.R."/>
            <person name="Kussy B.I."/>
            <person name="Lane M.K."/>
            <person name="Lawler S."/>
            <person name="Leigh B.A."/>
            <person name="Lewis C."/>
            <person name="Lostal L.M."/>
            <person name="Marking D."/>
            <person name="Mancera P.A."/>
            <person name="McClenthan E.C."/>
            <person name="McIntyre E.A."/>
            <person name="Mine J.A."/>
            <person name="Modi S."/>
            <person name="Moore B.D."/>
            <person name="Morgan W.A."/>
            <person name="Nelson K.M."/>
            <person name="Nguyen K.N."/>
            <person name="Ogburn N."/>
            <person name="Parrino D.G."/>
            <person name="Pedapudi A.D."/>
            <person name="Pelham R.P."/>
            <person name="Preece A.M."/>
            <person name="Rampersad E.A."/>
            <person name="Richardson J.C."/>
            <person name="Rodgers C.M."/>
            <person name="Schaffer B.L."/>
            <person name="Sheridan N.E."/>
            <person name="Solone M.R."/>
            <person name="Staley Z.R."/>
            <person name="Tabuchi M."/>
            <person name="Waide R.J."/>
            <person name="Wanjugi P.W."/>
            <person name="Young S."/>
            <person name="Clum A."/>
            <person name="Daum C."/>
            <person name="Huntemann M."/>
            <person name="Ivanova N."/>
            <person name="Kyrpides N."/>
            <person name="Mikhailova N."/>
            <person name="Palaniappan K."/>
            <person name="Pillay M."/>
            <person name="Reddy T.B.K."/>
            <person name="Shapiro N."/>
            <person name="Stamatis D."/>
            <person name="Varghese N."/>
            <person name="Woyke T."/>
            <person name="Boden R."/>
            <person name="Freyermuth S.K."/>
            <person name="Kerfeld C.A."/>
        </authorList>
    </citation>
    <scope>NUCLEOTIDE SEQUENCE [LARGE SCALE GENOMIC DNA]</scope>
    <source>
        <strain evidence="4 5">JR-2</strain>
    </source>
</reference>
<dbReference type="GO" id="GO:0040029">
    <property type="term" value="P:epigenetic regulation of gene expression"/>
    <property type="evidence" value="ECO:0007669"/>
    <property type="project" value="TreeGrafter"/>
</dbReference>
<evidence type="ECO:0000256" key="2">
    <source>
        <dbReference type="SAM" id="SignalP"/>
    </source>
</evidence>
<protein>
    <submittedName>
        <fullName evidence="4">Histone deacetylase</fullName>
    </submittedName>
</protein>
<dbReference type="EMBL" id="CP035033">
    <property type="protein sequence ID" value="QAB15905.1"/>
    <property type="molecule type" value="Genomic_DNA"/>
</dbReference>
<feature type="chain" id="PRO_5019312330" evidence="2">
    <location>
        <begin position="22"/>
        <end position="381"/>
    </location>
</feature>
<dbReference type="Proteomes" id="UP000285478">
    <property type="component" value="Chromosome"/>
</dbReference>
<dbReference type="PRINTS" id="PR01270">
    <property type="entry name" value="HDASUPER"/>
</dbReference>
<feature type="signal peptide" evidence="2">
    <location>
        <begin position="1"/>
        <end position="21"/>
    </location>
</feature>
<dbReference type="InterPro" id="IPR006311">
    <property type="entry name" value="TAT_signal"/>
</dbReference>
<dbReference type="GO" id="GO:0004407">
    <property type="term" value="F:histone deacetylase activity"/>
    <property type="evidence" value="ECO:0007669"/>
    <property type="project" value="TreeGrafter"/>
</dbReference>
<keyword evidence="5" id="KW-1185">Reference proteome</keyword>
<comment type="similarity">
    <text evidence="1">Belongs to the histone deacetylase family.</text>
</comment>
<dbReference type="SUPFAM" id="SSF52768">
    <property type="entry name" value="Arginase/deacetylase"/>
    <property type="match status" value="1"/>
</dbReference>
<dbReference type="AlphaFoldDB" id="A0A410H4P9"/>
<dbReference type="PROSITE" id="PS51318">
    <property type="entry name" value="TAT"/>
    <property type="match status" value="1"/>
</dbReference>
<dbReference type="RefSeq" id="WP_128385238.1">
    <property type="nucleotide sequence ID" value="NZ_CP035033.1"/>
</dbReference>
<dbReference type="Gene3D" id="3.40.800.20">
    <property type="entry name" value="Histone deacetylase domain"/>
    <property type="match status" value="1"/>
</dbReference>
<dbReference type="CDD" id="cd09992">
    <property type="entry name" value="HDAC_classII"/>
    <property type="match status" value="1"/>
</dbReference>
<evidence type="ECO:0000256" key="1">
    <source>
        <dbReference type="ARBA" id="ARBA00005947"/>
    </source>
</evidence>
<dbReference type="InterPro" id="IPR000286">
    <property type="entry name" value="HDACs"/>
</dbReference>
<dbReference type="InterPro" id="IPR023801">
    <property type="entry name" value="His_deacetylse_dom"/>
</dbReference>
<proteinExistence type="inferred from homology"/>
<evidence type="ECO:0000259" key="3">
    <source>
        <dbReference type="Pfam" id="PF00850"/>
    </source>
</evidence>
<sequence length="381" mass="42041">MSGRRAFIKQLAALGALGATAFSPVSYGKPARPGDYSVGVVLDPLFLKHDLPKHPETAQRLVAINEEMERQKIWEQLTPVDTRMATLEELRFAHQQNYIDEIEILSKGGGGFYDAYNQDTYLNHATFDAAKMAAGSNINLNLAVHDRQVDRGFALLRPPGHHALTNKAMGFCIFNSDIIAARALQKYRDVERVAIIDFDVHHGNGTQDLVADDPSIMAISIHQHPYWPMTGGAKFTGKDGAEGTVVNCPFQKKAGNATYLSVYDQVIQPKLEAFKPDHIIVFAGYDAHWQDPLAEHQVSVVGFNQLVEKCLNSADTLCNGRISFSLGGGYNLEPLAHCTVGTFHTLLNNPEKRLNPLGESPTPEADYSQTIQKLAQHHLKT</sequence>
<feature type="domain" description="Histone deacetylase" evidence="3">
    <location>
        <begin position="54"/>
        <end position="343"/>
    </location>
</feature>
<organism evidence="4 5">
    <name type="scientific">Hydrogenovibrio thermophilus</name>
    <dbReference type="NCBI Taxonomy" id="265883"/>
    <lineage>
        <taxon>Bacteria</taxon>
        <taxon>Pseudomonadati</taxon>
        <taxon>Pseudomonadota</taxon>
        <taxon>Gammaproteobacteria</taxon>
        <taxon>Thiotrichales</taxon>
        <taxon>Piscirickettsiaceae</taxon>
        <taxon>Hydrogenovibrio</taxon>
    </lineage>
</organism>
<keyword evidence="2" id="KW-0732">Signal</keyword>
<gene>
    <name evidence="4" type="ORF">EPV75_09600</name>
</gene>
<evidence type="ECO:0000313" key="4">
    <source>
        <dbReference type="EMBL" id="QAB15905.1"/>
    </source>
</evidence>
<dbReference type="KEGG" id="htr:EPV75_09600"/>
<evidence type="ECO:0000313" key="5">
    <source>
        <dbReference type="Proteomes" id="UP000285478"/>
    </source>
</evidence>